<protein>
    <submittedName>
        <fullName evidence="1">Uncharacterized protein</fullName>
    </submittedName>
</protein>
<dbReference type="AlphaFoldDB" id="A0A7S3ULP1"/>
<evidence type="ECO:0000313" key="1">
    <source>
        <dbReference type="EMBL" id="CAE0617230.1"/>
    </source>
</evidence>
<sequence length="194" mass="21624">MAAMADEQINTPREAEVDVFVNAVGLLSTLQRTVKDLRRDLDIERQQRSDDHDLLTEMLHREIEGRSRGNDTITQLIESAEHQLTERCDSAARVLSMSDDKVADRVTAMESGLAQEQGALCQDRDQLRSDLAAATSKIQAGHAELHSSIQRVEGMALDRAQEWERLEAISQDTRAMVSSMSLTKASWKEGFAEG</sequence>
<dbReference type="EMBL" id="HBIT01006224">
    <property type="protein sequence ID" value="CAE0617230.1"/>
    <property type="molecule type" value="Transcribed_RNA"/>
</dbReference>
<gene>
    <name evidence="1" type="ORF">OMAR00292_LOCUS3106</name>
</gene>
<proteinExistence type="predicted"/>
<reference evidence="1" key="1">
    <citation type="submission" date="2021-01" db="EMBL/GenBank/DDBJ databases">
        <authorList>
            <person name="Corre E."/>
            <person name="Pelletier E."/>
            <person name="Niang G."/>
            <person name="Scheremetjew M."/>
            <person name="Finn R."/>
            <person name="Kale V."/>
            <person name="Holt S."/>
            <person name="Cochrane G."/>
            <person name="Meng A."/>
            <person name="Brown T."/>
            <person name="Cohen L."/>
        </authorList>
    </citation>
    <scope>NUCLEOTIDE SEQUENCE</scope>
    <source>
        <strain evidence="1">CCMP1795</strain>
    </source>
</reference>
<organism evidence="1">
    <name type="scientific">Oxyrrhis marina</name>
    <name type="common">Dinoflagellate</name>
    <dbReference type="NCBI Taxonomy" id="2969"/>
    <lineage>
        <taxon>Eukaryota</taxon>
        <taxon>Sar</taxon>
        <taxon>Alveolata</taxon>
        <taxon>Dinophyceae</taxon>
        <taxon>Oxyrrhinales</taxon>
        <taxon>Oxyrrhinaceae</taxon>
        <taxon>Oxyrrhis</taxon>
    </lineage>
</organism>
<name>A0A7S3ULP1_OXYMA</name>
<accession>A0A7S3ULP1</accession>